<feature type="compositionally biased region" description="Low complexity" evidence="1">
    <location>
        <begin position="132"/>
        <end position="150"/>
    </location>
</feature>
<protein>
    <submittedName>
        <fullName evidence="2">Uncharacterized protein</fullName>
    </submittedName>
</protein>
<feature type="region of interest" description="Disordered" evidence="1">
    <location>
        <begin position="117"/>
        <end position="150"/>
    </location>
</feature>
<organism evidence="2 3">
    <name type="scientific">Aegilops tauschii subsp. strangulata</name>
    <name type="common">Goatgrass</name>
    <dbReference type="NCBI Taxonomy" id="200361"/>
    <lineage>
        <taxon>Eukaryota</taxon>
        <taxon>Viridiplantae</taxon>
        <taxon>Streptophyta</taxon>
        <taxon>Embryophyta</taxon>
        <taxon>Tracheophyta</taxon>
        <taxon>Spermatophyta</taxon>
        <taxon>Magnoliopsida</taxon>
        <taxon>Liliopsida</taxon>
        <taxon>Poales</taxon>
        <taxon>Poaceae</taxon>
        <taxon>BOP clade</taxon>
        <taxon>Pooideae</taxon>
        <taxon>Triticodae</taxon>
        <taxon>Triticeae</taxon>
        <taxon>Triticinae</taxon>
        <taxon>Aegilops</taxon>
    </lineage>
</organism>
<dbReference type="STRING" id="200361.A0A453AMU1"/>
<dbReference type="Proteomes" id="UP000015105">
    <property type="component" value="Chromosome 2D"/>
</dbReference>
<proteinExistence type="predicted"/>
<dbReference type="AlphaFoldDB" id="A0A453AMU1"/>
<accession>A0A453AMU1</accession>
<sequence length="150" mass="15347">APPLLPHTAGRSPSCGNPKLILSSASPDSDLVPAVVKQLIVTREARGWLSEAGAWMGVQTMSSLGGGGGGGGGALARQGSVYGLTLNEVESHLGEPLRSMNLEDLLRTVLPAAAADAEPRGAGNGARRRWTRCGATSRAPAAAASQRWAR</sequence>
<evidence type="ECO:0000256" key="1">
    <source>
        <dbReference type="SAM" id="MobiDB-lite"/>
    </source>
</evidence>
<name>A0A453AMU1_AEGTS</name>
<reference evidence="2" key="3">
    <citation type="journal article" date="2017" name="Nature">
        <title>Genome sequence of the progenitor of the wheat D genome Aegilops tauschii.</title>
        <authorList>
            <person name="Luo M.C."/>
            <person name="Gu Y.Q."/>
            <person name="Puiu D."/>
            <person name="Wang H."/>
            <person name="Twardziok S.O."/>
            <person name="Deal K.R."/>
            <person name="Huo N."/>
            <person name="Zhu T."/>
            <person name="Wang L."/>
            <person name="Wang Y."/>
            <person name="McGuire P.E."/>
            <person name="Liu S."/>
            <person name="Long H."/>
            <person name="Ramasamy R.K."/>
            <person name="Rodriguez J.C."/>
            <person name="Van S.L."/>
            <person name="Yuan L."/>
            <person name="Wang Z."/>
            <person name="Xia Z."/>
            <person name="Xiao L."/>
            <person name="Anderson O.D."/>
            <person name="Ouyang S."/>
            <person name="Liang Y."/>
            <person name="Zimin A.V."/>
            <person name="Pertea G."/>
            <person name="Qi P."/>
            <person name="Bennetzen J.L."/>
            <person name="Dai X."/>
            <person name="Dawson M.W."/>
            <person name="Muller H.G."/>
            <person name="Kugler K."/>
            <person name="Rivarola-Duarte L."/>
            <person name="Spannagl M."/>
            <person name="Mayer K.F.X."/>
            <person name="Lu F.H."/>
            <person name="Bevan M.W."/>
            <person name="Leroy P."/>
            <person name="Li P."/>
            <person name="You F.M."/>
            <person name="Sun Q."/>
            <person name="Liu Z."/>
            <person name="Lyons E."/>
            <person name="Wicker T."/>
            <person name="Salzberg S.L."/>
            <person name="Devos K.M."/>
            <person name="Dvorak J."/>
        </authorList>
    </citation>
    <scope>NUCLEOTIDE SEQUENCE [LARGE SCALE GENOMIC DNA]</scope>
    <source>
        <strain evidence="2">cv. AL8/78</strain>
    </source>
</reference>
<dbReference type="EnsemblPlants" id="AET2Gv20199600.2">
    <property type="protein sequence ID" value="AET2Gv20199600.2"/>
    <property type="gene ID" value="AET2Gv20199600"/>
</dbReference>
<evidence type="ECO:0000313" key="3">
    <source>
        <dbReference type="Proteomes" id="UP000015105"/>
    </source>
</evidence>
<reference evidence="3" key="1">
    <citation type="journal article" date="2014" name="Science">
        <title>Ancient hybridizations among the ancestral genomes of bread wheat.</title>
        <authorList>
            <consortium name="International Wheat Genome Sequencing Consortium,"/>
            <person name="Marcussen T."/>
            <person name="Sandve S.R."/>
            <person name="Heier L."/>
            <person name="Spannagl M."/>
            <person name="Pfeifer M."/>
            <person name="Jakobsen K.S."/>
            <person name="Wulff B.B."/>
            <person name="Steuernagel B."/>
            <person name="Mayer K.F."/>
            <person name="Olsen O.A."/>
        </authorList>
    </citation>
    <scope>NUCLEOTIDE SEQUENCE [LARGE SCALE GENOMIC DNA]</scope>
    <source>
        <strain evidence="3">cv. AL8/78</strain>
    </source>
</reference>
<reference evidence="2" key="5">
    <citation type="journal article" date="2021" name="G3 (Bethesda)">
        <title>Aegilops tauschii genome assembly Aet v5.0 features greater sequence contiguity and improved annotation.</title>
        <authorList>
            <person name="Wang L."/>
            <person name="Zhu T."/>
            <person name="Rodriguez J.C."/>
            <person name="Deal K.R."/>
            <person name="Dubcovsky J."/>
            <person name="McGuire P.E."/>
            <person name="Lux T."/>
            <person name="Spannagl M."/>
            <person name="Mayer K.F.X."/>
            <person name="Baldrich P."/>
            <person name="Meyers B.C."/>
            <person name="Huo N."/>
            <person name="Gu Y.Q."/>
            <person name="Zhou H."/>
            <person name="Devos K.M."/>
            <person name="Bennetzen J.L."/>
            <person name="Unver T."/>
            <person name="Budak H."/>
            <person name="Gulick P.J."/>
            <person name="Galiba G."/>
            <person name="Kalapos B."/>
            <person name="Nelson D.R."/>
            <person name="Li P."/>
            <person name="You F.M."/>
            <person name="Luo M.C."/>
            <person name="Dvorak J."/>
        </authorList>
    </citation>
    <scope>NUCLEOTIDE SEQUENCE [LARGE SCALE GENOMIC DNA]</scope>
    <source>
        <strain evidence="2">cv. AL8/78</strain>
    </source>
</reference>
<evidence type="ECO:0000313" key="2">
    <source>
        <dbReference type="EnsemblPlants" id="AET2Gv20199600.2"/>
    </source>
</evidence>
<keyword evidence="3" id="KW-1185">Reference proteome</keyword>
<reference evidence="3" key="2">
    <citation type="journal article" date="2017" name="Nat. Plants">
        <title>The Aegilops tauschii genome reveals multiple impacts of transposons.</title>
        <authorList>
            <person name="Zhao G."/>
            <person name="Zou C."/>
            <person name="Li K."/>
            <person name="Wang K."/>
            <person name="Li T."/>
            <person name="Gao L."/>
            <person name="Zhang X."/>
            <person name="Wang H."/>
            <person name="Yang Z."/>
            <person name="Liu X."/>
            <person name="Jiang W."/>
            <person name="Mao L."/>
            <person name="Kong X."/>
            <person name="Jiao Y."/>
            <person name="Jia J."/>
        </authorList>
    </citation>
    <scope>NUCLEOTIDE SEQUENCE [LARGE SCALE GENOMIC DNA]</scope>
    <source>
        <strain evidence="3">cv. AL8/78</strain>
    </source>
</reference>
<dbReference type="Gramene" id="AET2Gv20199600.2">
    <property type="protein sequence ID" value="AET2Gv20199600.2"/>
    <property type="gene ID" value="AET2Gv20199600"/>
</dbReference>
<reference evidence="2" key="4">
    <citation type="submission" date="2019-03" db="UniProtKB">
        <authorList>
            <consortium name="EnsemblPlants"/>
        </authorList>
    </citation>
    <scope>IDENTIFICATION</scope>
</reference>